<evidence type="ECO:0000313" key="1">
    <source>
        <dbReference type="EMBL" id="SFW32437.1"/>
    </source>
</evidence>
<organism evidence="1 2">
    <name type="scientific">Chitinophaga sancti</name>
    <dbReference type="NCBI Taxonomy" id="1004"/>
    <lineage>
        <taxon>Bacteria</taxon>
        <taxon>Pseudomonadati</taxon>
        <taxon>Bacteroidota</taxon>
        <taxon>Chitinophagia</taxon>
        <taxon>Chitinophagales</taxon>
        <taxon>Chitinophagaceae</taxon>
        <taxon>Chitinophaga</taxon>
    </lineage>
</organism>
<evidence type="ECO:0000313" key="2">
    <source>
        <dbReference type="Proteomes" id="UP000183788"/>
    </source>
</evidence>
<protein>
    <submittedName>
        <fullName evidence="1">Uncharacterized protein</fullName>
    </submittedName>
</protein>
<dbReference type="EMBL" id="FPIZ01000003">
    <property type="protein sequence ID" value="SFW32437.1"/>
    <property type="molecule type" value="Genomic_DNA"/>
</dbReference>
<name>A0A1K1NB08_9BACT</name>
<accession>A0A1K1NB08</accession>
<sequence>MGIAKSNGRVMKNKDWGGGEFEGMFVIMRPGGEFEWWNQ</sequence>
<dbReference type="AlphaFoldDB" id="A0A1K1NB08"/>
<reference evidence="1 2" key="1">
    <citation type="submission" date="2016-11" db="EMBL/GenBank/DDBJ databases">
        <authorList>
            <person name="Jaros S."/>
            <person name="Januszkiewicz K."/>
            <person name="Wedrychowicz H."/>
        </authorList>
    </citation>
    <scope>NUCLEOTIDE SEQUENCE [LARGE SCALE GENOMIC DNA]</scope>
    <source>
        <strain evidence="1 2">DSM 784</strain>
    </source>
</reference>
<dbReference type="Proteomes" id="UP000183788">
    <property type="component" value="Unassembled WGS sequence"/>
</dbReference>
<gene>
    <name evidence="1" type="ORF">SAMN05661012_01122</name>
</gene>
<proteinExistence type="predicted"/>